<evidence type="ECO:0000313" key="1">
    <source>
        <dbReference type="EMBL" id="KOF78135.1"/>
    </source>
</evidence>
<sequence>MHPENRSVAPHHHQKQCWPNLMGKSRRFLRNNYLLLKKYLDYCDKYPQKKISSIRLS</sequence>
<accession>A0A0L8GNC7</accession>
<protein>
    <submittedName>
        <fullName evidence="1">Uncharacterized protein</fullName>
    </submittedName>
</protein>
<organism evidence="1">
    <name type="scientific">Octopus bimaculoides</name>
    <name type="common">California two-spotted octopus</name>
    <dbReference type="NCBI Taxonomy" id="37653"/>
    <lineage>
        <taxon>Eukaryota</taxon>
        <taxon>Metazoa</taxon>
        <taxon>Spiralia</taxon>
        <taxon>Lophotrochozoa</taxon>
        <taxon>Mollusca</taxon>
        <taxon>Cephalopoda</taxon>
        <taxon>Coleoidea</taxon>
        <taxon>Octopodiformes</taxon>
        <taxon>Octopoda</taxon>
        <taxon>Incirrata</taxon>
        <taxon>Octopodidae</taxon>
        <taxon>Octopus</taxon>
    </lineage>
</organism>
<reference evidence="1" key="1">
    <citation type="submission" date="2015-07" db="EMBL/GenBank/DDBJ databases">
        <title>MeaNS - Measles Nucleotide Surveillance Program.</title>
        <authorList>
            <person name="Tran T."/>
            <person name="Druce J."/>
        </authorList>
    </citation>
    <scope>NUCLEOTIDE SEQUENCE</scope>
    <source>
        <strain evidence="1">UCB-OBI-ISO-001</strain>
        <tissue evidence="1">Gonad</tissue>
    </source>
</reference>
<dbReference type="AlphaFoldDB" id="A0A0L8GNC7"/>
<dbReference type="EMBL" id="KQ421206">
    <property type="protein sequence ID" value="KOF78135.1"/>
    <property type="molecule type" value="Genomic_DNA"/>
</dbReference>
<name>A0A0L8GNC7_OCTBM</name>
<proteinExistence type="predicted"/>
<gene>
    <name evidence="1" type="ORF">OCBIM_22031252mg</name>
</gene>